<dbReference type="Proteomes" id="UP001165667">
    <property type="component" value="Unassembled WGS sequence"/>
</dbReference>
<dbReference type="GO" id="GO:0045121">
    <property type="term" value="C:membrane raft"/>
    <property type="evidence" value="ECO:0007669"/>
    <property type="project" value="UniProtKB-SubCell"/>
</dbReference>
<dbReference type="RefSeq" id="WP_282583889.1">
    <property type="nucleotide sequence ID" value="NZ_JAMOIM010000003.1"/>
</dbReference>
<dbReference type="SUPFAM" id="SSF55785">
    <property type="entry name" value="PYP-like sensor domain (PAS domain)"/>
    <property type="match status" value="1"/>
</dbReference>
<keyword evidence="13" id="KW-0175">Coiled coil</keyword>
<proteinExistence type="predicted"/>
<dbReference type="CDD" id="cd00130">
    <property type="entry name" value="PAS"/>
    <property type="match status" value="1"/>
</dbReference>
<feature type="domain" description="PAS" evidence="16">
    <location>
        <begin position="197"/>
        <end position="267"/>
    </location>
</feature>
<dbReference type="GO" id="GO:0005524">
    <property type="term" value="F:ATP binding"/>
    <property type="evidence" value="ECO:0007669"/>
    <property type="project" value="UniProtKB-KW"/>
</dbReference>
<feature type="transmembrane region" description="Helical" evidence="14">
    <location>
        <begin position="166"/>
        <end position="186"/>
    </location>
</feature>
<keyword evidence="18" id="KW-1185">Reference proteome</keyword>
<evidence type="ECO:0000256" key="11">
    <source>
        <dbReference type="ARBA" id="ARBA00023012"/>
    </source>
</evidence>
<dbReference type="SMART" id="SM00091">
    <property type="entry name" value="PAS"/>
    <property type="match status" value="1"/>
</dbReference>
<evidence type="ECO:0000256" key="5">
    <source>
        <dbReference type="ARBA" id="ARBA00022475"/>
    </source>
</evidence>
<evidence type="ECO:0000313" key="17">
    <source>
        <dbReference type="EMBL" id="MCW6507519.1"/>
    </source>
</evidence>
<protein>
    <recommendedName>
        <fullName evidence="4">histidine kinase</fullName>
        <ecNumber evidence="4">2.7.13.3</ecNumber>
    </recommendedName>
</protein>
<dbReference type="InterPro" id="IPR036097">
    <property type="entry name" value="HisK_dim/P_sf"/>
</dbReference>
<dbReference type="AlphaFoldDB" id="A0AA42CHQ9"/>
<gene>
    <name evidence="17" type="ORF">M8523_05730</name>
</gene>
<dbReference type="Gene3D" id="3.30.565.10">
    <property type="entry name" value="Histidine kinase-like ATPase, C-terminal domain"/>
    <property type="match status" value="1"/>
</dbReference>
<dbReference type="PANTHER" id="PTHR43047">
    <property type="entry name" value="TWO-COMPONENT HISTIDINE PROTEIN KINASE"/>
    <property type="match status" value="1"/>
</dbReference>
<evidence type="ECO:0000256" key="10">
    <source>
        <dbReference type="ARBA" id="ARBA00022840"/>
    </source>
</evidence>
<name>A0AA42CHQ9_9HYPH</name>
<evidence type="ECO:0000256" key="1">
    <source>
        <dbReference type="ARBA" id="ARBA00000085"/>
    </source>
</evidence>
<keyword evidence="9 17" id="KW-0418">Kinase</keyword>
<feature type="domain" description="Histidine kinase" evidence="15">
    <location>
        <begin position="355"/>
        <end position="575"/>
    </location>
</feature>
<evidence type="ECO:0000256" key="13">
    <source>
        <dbReference type="SAM" id="Coils"/>
    </source>
</evidence>
<feature type="coiled-coil region" evidence="13">
    <location>
        <begin position="328"/>
        <end position="355"/>
    </location>
</feature>
<feature type="transmembrane region" description="Helical" evidence="14">
    <location>
        <begin position="62"/>
        <end position="80"/>
    </location>
</feature>
<dbReference type="GO" id="GO:0000155">
    <property type="term" value="F:phosphorelay sensor kinase activity"/>
    <property type="evidence" value="ECO:0007669"/>
    <property type="project" value="InterPro"/>
</dbReference>
<keyword evidence="14" id="KW-1133">Transmembrane helix</keyword>
<dbReference type="SUPFAM" id="SSF55874">
    <property type="entry name" value="ATPase domain of HSP90 chaperone/DNA topoisomerase II/histidine kinase"/>
    <property type="match status" value="1"/>
</dbReference>
<accession>A0AA42CHQ9</accession>
<keyword evidence="11" id="KW-0902">Two-component regulatory system</keyword>
<evidence type="ECO:0000256" key="9">
    <source>
        <dbReference type="ARBA" id="ARBA00022777"/>
    </source>
</evidence>
<dbReference type="CDD" id="cd00082">
    <property type="entry name" value="HisKA"/>
    <property type="match status" value="1"/>
</dbReference>
<evidence type="ECO:0000256" key="3">
    <source>
        <dbReference type="ARBA" id="ARBA00004314"/>
    </source>
</evidence>
<evidence type="ECO:0000256" key="8">
    <source>
        <dbReference type="ARBA" id="ARBA00022741"/>
    </source>
</evidence>
<keyword evidence="6" id="KW-0597">Phosphoprotein</keyword>
<dbReference type="PROSITE" id="PS50109">
    <property type="entry name" value="HIS_KIN"/>
    <property type="match status" value="1"/>
</dbReference>
<dbReference type="SUPFAM" id="SSF47384">
    <property type="entry name" value="Homodimeric domain of signal transducing histidine kinase"/>
    <property type="match status" value="1"/>
</dbReference>
<dbReference type="InterPro" id="IPR035965">
    <property type="entry name" value="PAS-like_dom_sf"/>
</dbReference>
<sequence length="613" mass="64649">MIVLAGLKDHIGRLVHPSALGSSIEAARHRLFIATRISLSCLALALVPVFLATGGVPKWLDAILLAWMVLPLVAAAQVSNTGRLASGEALSAASWIGLAVTAALGHACGLGAACVVLVAVPIEALLMAAPWVATCAVAAAFSALTVLLCHAGLVGSAAPAFGRGDAVLIVFAAIHIASLVLCGRAIQRTRDDLARLDAQRYRVLSEAIGDLVLRFDRAGFVLAAGGASERSFGIPSRDLMGRGFFDRVHVGDRPAFLQAVSQAANGSDNITINLRFRIQALTAPNGDYAEPVFAWVEVRTRPFEDGNPLPSGPGDTAVVAAVRDITVRVQHEAEIERAKRDAEQANASKDRFIATVSHELRTPLNAIIGFAEMLASPTLSPQDPEKRREYAEIIGTSGQHLLAVVNSLLDLSKLDAGKFELCCEPFDIAELIHACCDMVGLKAEQNGILLRHDAENGLEPVIGDKRACKQIILNLLSNALKFTPAGGRVAVSARPDGNAVLVSVVDTGIGMVPRDLAKLGDPFFQVRGDYDRPYEGTGLGLSVVKGLVGLHGGSITVESAPGEGTRIAVRLPIDGRRAQPQRPPSAKIEVITRYPRSASAAPGLEPQKVQKIA</sequence>
<feature type="transmembrane region" description="Helical" evidence="14">
    <location>
        <begin position="92"/>
        <end position="122"/>
    </location>
</feature>
<feature type="transmembrane region" description="Helical" evidence="14">
    <location>
        <begin position="128"/>
        <end position="154"/>
    </location>
</feature>
<dbReference type="Gene3D" id="1.10.287.130">
    <property type="match status" value="1"/>
</dbReference>
<dbReference type="InterPro" id="IPR036890">
    <property type="entry name" value="HATPase_C_sf"/>
</dbReference>
<keyword evidence="10" id="KW-0067">ATP-binding</keyword>
<keyword evidence="12 14" id="KW-0472">Membrane</keyword>
<dbReference type="NCBIfam" id="TIGR00229">
    <property type="entry name" value="sensory_box"/>
    <property type="match status" value="1"/>
</dbReference>
<dbReference type="SMART" id="SM00387">
    <property type="entry name" value="HATPase_c"/>
    <property type="match status" value="1"/>
</dbReference>
<reference evidence="17" key="1">
    <citation type="submission" date="2022-05" db="EMBL/GenBank/DDBJ databases">
        <authorList>
            <person name="Pankratov T."/>
        </authorList>
    </citation>
    <scope>NUCLEOTIDE SEQUENCE</scope>
    <source>
        <strain evidence="17">BP6-180914</strain>
    </source>
</reference>
<keyword evidence="14" id="KW-0812">Transmembrane</keyword>
<organism evidence="17 18">
    <name type="scientific">Lichenifustis flavocetrariae</name>
    <dbReference type="NCBI Taxonomy" id="2949735"/>
    <lineage>
        <taxon>Bacteria</taxon>
        <taxon>Pseudomonadati</taxon>
        <taxon>Pseudomonadota</taxon>
        <taxon>Alphaproteobacteria</taxon>
        <taxon>Hyphomicrobiales</taxon>
        <taxon>Lichenihabitantaceae</taxon>
        <taxon>Lichenifustis</taxon>
    </lineage>
</organism>
<dbReference type="FunFam" id="3.30.565.10:FF:000023">
    <property type="entry name" value="PAS domain-containing sensor histidine kinase"/>
    <property type="match status" value="1"/>
</dbReference>
<evidence type="ECO:0000256" key="6">
    <source>
        <dbReference type="ARBA" id="ARBA00022553"/>
    </source>
</evidence>
<dbReference type="GO" id="GO:0009927">
    <property type="term" value="F:histidine phosphotransfer kinase activity"/>
    <property type="evidence" value="ECO:0007669"/>
    <property type="project" value="TreeGrafter"/>
</dbReference>
<dbReference type="Gene3D" id="3.30.450.20">
    <property type="entry name" value="PAS domain"/>
    <property type="match status" value="1"/>
</dbReference>
<evidence type="ECO:0000256" key="4">
    <source>
        <dbReference type="ARBA" id="ARBA00012438"/>
    </source>
</evidence>
<evidence type="ECO:0000256" key="2">
    <source>
        <dbReference type="ARBA" id="ARBA00004236"/>
    </source>
</evidence>
<comment type="catalytic activity">
    <reaction evidence="1">
        <text>ATP + protein L-histidine = ADP + protein N-phospho-L-histidine.</text>
        <dbReference type="EC" id="2.7.13.3"/>
    </reaction>
</comment>
<dbReference type="PANTHER" id="PTHR43047:SF72">
    <property type="entry name" value="OSMOSENSING HISTIDINE PROTEIN KINASE SLN1"/>
    <property type="match status" value="1"/>
</dbReference>
<dbReference type="Pfam" id="PF02518">
    <property type="entry name" value="HATPase_c"/>
    <property type="match status" value="1"/>
</dbReference>
<dbReference type="PROSITE" id="PS50112">
    <property type="entry name" value="PAS"/>
    <property type="match status" value="1"/>
</dbReference>
<comment type="caution">
    <text evidence="17">The sequence shown here is derived from an EMBL/GenBank/DDBJ whole genome shotgun (WGS) entry which is preliminary data.</text>
</comment>
<dbReference type="InterPro" id="IPR003661">
    <property type="entry name" value="HisK_dim/P_dom"/>
</dbReference>
<evidence type="ECO:0000313" key="18">
    <source>
        <dbReference type="Proteomes" id="UP001165667"/>
    </source>
</evidence>
<dbReference type="SMART" id="SM00388">
    <property type="entry name" value="HisKA"/>
    <property type="match status" value="1"/>
</dbReference>
<dbReference type="CDD" id="cd16922">
    <property type="entry name" value="HATPase_EvgS-ArcB-TorS-like"/>
    <property type="match status" value="1"/>
</dbReference>
<dbReference type="FunFam" id="1.10.287.130:FF:000001">
    <property type="entry name" value="Two-component sensor histidine kinase"/>
    <property type="match status" value="1"/>
</dbReference>
<feature type="transmembrane region" description="Helical" evidence="14">
    <location>
        <begin position="37"/>
        <end position="56"/>
    </location>
</feature>
<evidence type="ECO:0000259" key="15">
    <source>
        <dbReference type="PROSITE" id="PS50109"/>
    </source>
</evidence>
<keyword evidence="8" id="KW-0547">Nucleotide-binding</keyword>
<dbReference type="InterPro" id="IPR000014">
    <property type="entry name" value="PAS"/>
</dbReference>
<keyword evidence="5" id="KW-1003">Cell membrane</keyword>
<evidence type="ECO:0000259" key="16">
    <source>
        <dbReference type="PROSITE" id="PS50112"/>
    </source>
</evidence>
<dbReference type="PRINTS" id="PR00344">
    <property type="entry name" value="BCTRLSENSOR"/>
</dbReference>
<dbReference type="InterPro" id="IPR003594">
    <property type="entry name" value="HATPase_dom"/>
</dbReference>
<dbReference type="Pfam" id="PF00512">
    <property type="entry name" value="HisKA"/>
    <property type="match status" value="1"/>
</dbReference>
<comment type="subcellular location">
    <subcellularLocation>
        <location evidence="2">Cell membrane</location>
    </subcellularLocation>
    <subcellularLocation>
        <location evidence="3">Membrane raft</location>
        <topology evidence="3">Multi-pass membrane protein</topology>
    </subcellularLocation>
</comment>
<evidence type="ECO:0000256" key="7">
    <source>
        <dbReference type="ARBA" id="ARBA00022679"/>
    </source>
</evidence>
<dbReference type="InterPro" id="IPR004358">
    <property type="entry name" value="Sig_transdc_His_kin-like_C"/>
</dbReference>
<dbReference type="InterPro" id="IPR005467">
    <property type="entry name" value="His_kinase_dom"/>
</dbReference>
<keyword evidence="7" id="KW-0808">Transferase</keyword>
<evidence type="ECO:0000256" key="14">
    <source>
        <dbReference type="SAM" id="Phobius"/>
    </source>
</evidence>
<evidence type="ECO:0000256" key="12">
    <source>
        <dbReference type="ARBA" id="ARBA00023136"/>
    </source>
</evidence>
<dbReference type="GO" id="GO:0005886">
    <property type="term" value="C:plasma membrane"/>
    <property type="evidence" value="ECO:0007669"/>
    <property type="project" value="UniProtKB-SubCell"/>
</dbReference>
<dbReference type="EMBL" id="JAMOIM010000003">
    <property type="protein sequence ID" value="MCW6507519.1"/>
    <property type="molecule type" value="Genomic_DNA"/>
</dbReference>
<dbReference type="EC" id="2.7.13.3" evidence="4"/>